<evidence type="ECO:0000256" key="6">
    <source>
        <dbReference type="ARBA" id="ARBA00022741"/>
    </source>
</evidence>
<dbReference type="CDD" id="cd03250">
    <property type="entry name" value="ABCC_MRP_domain1"/>
    <property type="match status" value="1"/>
</dbReference>
<dbReference type="Gene3D" id="3.40.50.300">
    <property type="entry name" value="P-loop containing nucleotide triphosphate hydrolases"/>
    <property type="match status" value="2"/>
</dbReference>
<feature type="domain" description="ABC transmembrane type-1" evidence="13">
    <location>
        <begin position="1358"/>
        <end position="1639"/>
    </location>
</feature>
<feature type="region of interest" description="Disordered" evidence="10">
    <location>
        <begin position="1924"/>
        <end position="1952"/>
    </location>
</feature>
<feature type="domain" description="ABC transporter" evidence="12">
    <location>
        <begin position="1072"/>
        <end position="1308"/>
    </location>
</feature>
<dbReference type="InterPro" id="IPR036640">
    <property type="entry name" value="ABC1_TM_sf"/>
</dbReference>
<dbReference type="SMART" id="SM00382">
    <property type="entry name" value="AAA"/>
    <property type="match status" value="2"/>
</dbReference>
<keyword evidence="2" id="KW-0813">Transport</keyword>
<dbReference type="EMBL" id="PUHQ01000086">
    <property type="protein sequence ID" value="KAG0657089.1"/>
    <property type="molecule type" value="Genomic_DNA"/>
</dbReference>
<comment type="subcellular location">
    <subcellularLocation>
        <location evidence="1">Membrane</location>
        <topology evidence="1">Multi-pass membrane protein</topology>
    </subcellularLocation>
</comment>
<feature type="transmembrane region" description="Helical" evidence="11">
    <location>
        <begin position="284"/>
        <end position="304"/>
    </location>
</feature>
<gene>
    <name evidence="14" type="ORF">C6P46_006678</name>
</gene>
<feature type="transmembrane region" description="Helical" evidence="11">
    <location>
        <begin position="482"/>
        <end position="501"/>
    </location>
</feature>
<name>A0A9P6VY98_RHOMI</name>
<dbReference type="Pfam" id="PF00005">
    <property type="entry name" value="ABC_tran"/>
    <property type="match status" value="2"/>
</dbReference>
<keyword evidence="9 11" id="KW-0472">Membrane</keyword>
<feature type="transmembrane region" description="Helical" evidence="11">
    <location>
        <begin position="49"/>
        <end position="70"/>
    </location>
</feature>
<dbReference type="InterPro" id="IPR017871">
    <property type="entry name" value="ABC_transporter-like_CS"/>
</dbReference>
<dbReference type="GO" id="GO:0005524">
    <property type="term" value="F:ATP binding"/>
    <property type="evidence" value="ECO:0007669"/>
    <property type="project" value="UniProtKB-KW"/>
</dbReference>
<keyword evidence="4 11" id="KW-0812">Transmembrane</keyword>
<feature type="transmembrane region" description="Helical" evidence="11">
    <location>
        <begin position="1490"/>
        <end position="1523"/>
    </location>
</feature>
<evidence type="ECO:0000259" key="12">
    <source>
        <dbReference type="PROSITE" id="PS50893"/>
    </source>
</evidence>
<feature type="transmembrane region" description="Helical" evidence="11">
    <location>
        <begin position="760"/>
        <end position="782"/>
    </location>
</feature>
<feature type="region of interest" description="Disordered" evidence="10">
    <location>
        <begin position="1657"/>
        <end position="1678"/>
    </location>
</feature>
<sequence length="1952" mass="213038">MVNTTLTQRFSLLLHAAGLIFIYSLYGVLQEKIMKSSTYGPDNEHFTSSSLLIVFNRIFSVSVGLAILAYKTRKQPELGSLRERLKPASPYFAYALVAAFNFLSTSCHAHDFYVLSQYVSYTTQSLAPPTPHGSHAKAVSPDDNESAIAAILGAAFLVGYLFFDGLVSTTQERVFGKNPSSSDPFGPDSPVLDQMIWTNVFACLIAVAASVASSAVGDFWPNIKLLLTSPSLIWDVCVFSAASALGLIVLLNTIASFGALTSSLIMTIRQFLSILINAGIFGNFASVSMLGWTGVFWVASGIWIKINRKYDPPKQPKAASTSTAVDADEASEGLLKTSAEKVALGETDSAAPISRIKQVLMQYAVPVAIPAVAAILLAPFVEGNYSLGGQTIKPSPRWHVPIALALLPHIAVGIALLSSFAYIAWIHVSAARQRRAATTLSPAGTGDPEERQRLVPDSSTPKPEPSSSIKHERSQALTGRHLVLDVLKIVLATAVVTTSLVRLVGLEDAPHSKWTRVYEGGILACVLYFGLIGAAKVADPRLNVLVHPQQIALSVILATIVFLVEILPFLFVHHPPVSTFHVLGFTQTVLVFSLGFLLSLTPTPYTPSMPVTSPNPAQTASPLSRLFFVFLEGRMYQYYARTSKTLARLLHLDTGSLNFKPFVPPLPDYLHSDFVLGRFRWEGDGGAFAAMSKSSKRSAAVGRGREFVWQHKRDIAEIIAFATGWIVFIFLSPLSMNLASRGLLRYVQQSETPPFGLSPYLFVLLIFIAPVAQSVCNQAALYRVAQLGLRLRAVLGHAIYAKLLRIKAGGGSSKQGEEGDEERKNSGGSQAVGRVNNLVGTDIDTITSSLPTGLQLYAVLPKLVVSIIFLYVLLGWSAFVALGAIVLFAPVSNLVSRRYGAVQEEIMKATDKRITLVQELLNSIRTLKMFAWEKPSMDRIGEARRVELERVKKRAKVYAGLMFLSTGVPAVVTLSTFGCYIFVQKQSLTASTAFTAMSLFGLLREAVISATYLLSAWMRARVSLDRITGFLTETEDLDDDPVTIGSSETPKKDDKALDAAIEIAAGTEATFSRHTKGNFTLRLGYGTNSGPLRIPRGKTTIVAGDVGSGKSAFLLAILGELHVAEGDIKINEDTLSQIGKETTLLSYAAQSPWLQDTSIRENILFGEDFDEERYNETIYACALEDDLEAMPLGDETRVGEKGLSMSGGQKQRIALARAVYSSSHIVLLDDVLSALDSNMVSHVVDNCLNGPLLHDRTVVLVSHFVKLCTSRIASCELLVTFEGGRVAAAGPPSVHLDTKGNGLNRSPSSSSLRSNASRNSRRSFRDAHVKHGSDEEDYTGDSSGEGYGISFAVYRQYAAAMGGLSFWIPYALVNIVAHVFMIAQGWFVGRWVNAPDRDAHAGRYYALYATIQLIASVALTAMYMVLIWGAIRASRLLHERLTRRVFAAPFRWWDKTPLGNVLNRFSKDTEVQDTEQVENLQPVLDYSVQVLFVAIVITVVLPVFLLPAAVISFVFFCIGRLYLRNALAARKEVAAARSPLFSTLGDSTSGVTTIRAYGRSGAFAARYKRQTDNYNRMQLCEEGLDRWLELRADMTGALVSFVVGLLCLSSGLSSGITGFLISTGLEFTSRILYVVRAINKNELSLNSVQRIIQYSTEVETEEEPSEKKAPPASWPDSGAIEFDDFSAKYSPDSEDVLKELTLQVKPGEKVGIVGPSGCGKSTLSLALLRFILTSHGSITIDGRKLSDTNLDAIRSRITLVPQDPTLFSGTLRSNLDPTDEHDDATLWNAVKRCGIAKSSKDISLETPVASSGSNFSQGQRQLIGLARALVRSSRIIIMDEATASLDNESDELVQKVIREEFSGCTNLTVAHRLDTIIDFDRILVLRTGRVAEFDKPAVLLDRKDSAFRDMVEATGRFDELYERARKADRASQQQQQRFQDARGQRPNGNAKK</sequence>
<reference evidence="14 15" key="1">
    <citation type="submission" date="2020-11" db="EMBL/GenBank/DDBJ databases">
        <title>Kefir isolates.</title>
        <authorList>
            <person name="Marcisauskas S."/>
            <person name="Kim Y."/>
            <person name="Blasche S."/>
        </authorList>
    </citation>
    <scope>NUCLEOTIDE SEQUENCE [LARGE SCALE GENOMIC DNA]</scope>
    <source>
        <strain evidence="14 15">KR</strain>
    </source>
</reference>
<evidence type="ECO:0000256" key="1">
    <source>
        <dbReference type="ARBA" id="ARBA00004141"/>
    </source>
</evidence>
<dbReference type="InterPro" id="IPR027417">
    <property type="entry name" value="P-loop_NTPase"/>
</dbReference>
<dbReference type="InterPro" id="IPR050173">
    <property type="entry name" value="ABC_transporter_C-like"/>
</dbReference>
<dbReference type="Pfam" id="PF00664">
    <property type="entry name" value="ABC_membrane"/>
    <property type="match status" value="2"/>
</dbReference>
<feature type="transmembrane region" description="Helical" evidence="11">
    <location>
        <begin position="232"/>
        <end position="250"/>
    </location>
</feature>
<dbReference type="FunFam" id="1.20.1560.10:FF:000013">
    <property type="entry name" value="ABC transporter C family member 2"/>
    <property type="match status" value="1"/>
</dbReference>
<dbReference type="PANTHER" id="PTHR24223:SF356">
    <property type="entry name" value="ATP-BINDING CASSETTE TRANSPORTER ABC4"/>
    <property type="match status" value="1"/>
</dbReference>
<feature type="transmembrane region" description="Helical" evidence="11">
    <location>
        <begin position="257"/>
        <end position="278"/>
    </location>
</feature>
<dbReference type="Pfam" id="PF08449">
    <property type="entry name" value="UAA"/>
    <property type="match status" value="1"/>
</dbReference>
<feature type="domain" description="ABC transmembrane type-1" evidence="13">
    <location>
        <begin position="718"/>
        <end position="1019"/>
    </location>
</feature>
<dbReference type="SUPFAM" id="SSF52540">
    <property type="entry name" value="P-loop containing nucleoside triphosphate hydrolases"/>
    <property type="match status" value="2"/>
</dbReference>
<dbReference type="Proteomes" id="UP000777482">
    <property type="component" value="Unassembled WGS sequence"/>
</dbReference>
<evidence type="ECO:0000313" key="15">
    <source>
        <dbReference type="Proteomes" id="UP000777482"/>
    </source>
</evidence>
<evidence type="ECO:0000313" key="14">
    <source>
        <dbReference type="EMBL" id="KAG0657089.1"/>
    </source>
</evidence>
<dbReference type="InterPro" id="IPR013657">
    <property type="entry name" value="SCL35B1-4/HUT1"/>
</dbReference>
<dbReference type="InterPro" id="IPR003593">
    <property type="entry name" value="AAA+_ATPase"/>
</dbReference>
<feature type="transmembrane region" description="Helical" evidence="11">
    <location>
        <begin position="995"/>
        <end position="1018"/>
    </location>
</feature>
<evidence type="ECO:0000256" key="9">
    <source>
        <dbReference type="ARBA" id="ARBA00023136"/>
    </source>
</evidence>
<feature type="region of interest" description="Disordered" evidence="10">
    <location>
        <begin position="809"/>
        <end position="833"/>
    </location>
</feature>
<feature type="transmembrane region" description="Helical" evidence="11">
    <location>
        <begin position="12"/>
        <end position="29"/>
    </location>
</feature>
<evidence type="ECO:0000256" key="2">
    <source>
        <dbReference type="ARBA" id="ARBA00022448"/>
    </source>
</evidence>
<feature type="transmembrane region" description="Helical" evidence="11">
    <location>
        <begin position="551"/>
        <end position="572"/>
    </location>
</feature>
<dbReference type="GO" id="GO:0016020">
    <property type="term" value="C:membrane"/>
    <property type="evidence" value="ECO:0007669"/>
    <property type="project" value="UniProtKB-SubCell"/>
</dbReference>
<evidence type="ECO:0000256" key="7">
    <source>
        <dbReference type="ARBA" id="ARBA00022840"/>
    </source>
</evidence>
<dbReference type="SUPFAM" id="SSF90123">
    <property type="entry name" value="ABC transporter transmembrane region"/>
    <property type="match status" value="2"/>
</dbReference>
<keyword evidence="7" id="KW-0067">ATP-binding</keyword>
<keyword evidence="15" id="KW-1185">Reference proteome</keyword>
<comment type="caution">
    <text evidence="14">The sequence shown here is derived from an EMBL/GenBank/DDBJ whole genome shotgun (WGS) entry which is preliminary data.</text>
</comment>
<feature type="region of interest" description="Disordered" evidence="10">
    <location>
        <begin position="1292"/>
        <end position="1341"/>
    </location>
</feature>
<dbReference type="FunFam" id="3.40.50.300:FF:000838">
    <property type="entry name" value="ABC multidrug transporter (Eurofung)"/>
    <property type="match status" value="1"/>
</dbReference>
<evidence type="ECO:0000256" key="8">
    <source>
        <dbReference type="ARBA" id="ARBA00022989"/>
    </source>
</evidence>
<feature type="transmembrane region" description="Helical" evidence="11">
    <location>
        <begin position="1404"/>
        <end position="1431"/>
    </location>
</feature>
<feature type="transmembrane region" description="Helical" evidence="11">
    <location>
        <begin position="521"/>
        <end position="539"/>
    </location>
</feature>
<feature type="transmembrane region" description="Helical" evidence="11">
    <location>
        <begin position="578"/>
        <end position="600"/>
    </location>
</feature>
<feature type="transmembrane region" description="Helical" evidence="11">
    <location>
        <begin position="718"/>
        <end position="740"/>
    </location>
</feature>
<protein>
    <submittedName>
        <fullName evidence="14">Uncharacterized protein</fullName>
    </submittedName>
</protein>
<accession>A0A9P6VY98</accession>
<dbReference type="PROSITE" id="PS00211">
    <property type="entry name" value="ABC_TRANSPORTER_1"/>
    <property type="match status" value="2"/>
</dbReference>
<feature type="compositionally biased region" description="Low complexity" evidence="10">
    <location>
        <begin position="1304"/>
        <end position="1318"/>
    </location>
</feature>
<feature type="domain" description="ABC transporter" evidence="12">
    <location>
        <begin position="1680"/>
        <end position="1912"/>
    </location>
</feature>
<feature type="transmembrane region" description="Helical" evidence="11">
    <location>
        <begin position="863"/>
        <end position="889"/>
    </location>
</feature>
<dbReference type="GO" id="GO:0140359">
    <property type="term" value="F:ABC-type transporter activity"/>
    <property type="evidence" value="ECO:0007669"/>
    <property type="project" value="InterPro"/>
</dbReference>
<keyword evidence="8 11" id="KW-1133">Transmembrane helix</keyword>
<dbReference type="PROSITE" id="PS50893">
    <property type="entry name" value="ABC_TRANSPORTER_2"/>
    <property type="match status" value="2"/>
</dbReference>
<dbReference type="CDD" id="cd18604">
    <property type="entry name" value="ABC_6TM_VMR1_D2_like"/>
    <property type="match status" value="1"/>
</dbReference>
<feature type="compositionally biased region" description="Polar residues" evidence="10">
    <location>
        <begin position="457"/>
        <end position="468"/>
    </location>
</feature>
<evidence type="ECO:0000256" key="10">
    <source>
        <dbReference type="SAM" id="MobiDB-lite"/>
    </source>
</evidence>
<feature type="transmembrane region" description="Helical" evidence="11">
    <location>
        <begin position="957"/>
        <end position="983"/>
    </location>
</feature>
<keyword evidence="3" id="KW-0762">Sugar transport</keyword>
<feature type="region of interest" description="Disordered" evidence="10">
    <location>
        <begin position="439"/>
        <end position="474"/>
    </location>
</feature>
<dbReference type="CDD" id="cd03244">
    <property type="entry name" value="ABCC_MRP_domain2"/>
    <property type="match status" value="1"/>
</dbReference>
<organism evidence="14 15">
    <name type="scientific">Rhodotorula mucilaginosa</name>
    <name type="common">Yeast</name>
    <name type="synonym">Rhodotorula rubra</name>
    <dbReference type="NCBI Taxonomy" id="5537"/>
    <lineage>
        <taxon>Eukaryota</taxon>
        <taxon>Fungi</taxon>
        <taxon>Dikarya</taxon>
        <taxon>Basidiomycota</taxon>
        <taxon>Pucciniomycotina</taxon>
        <taxon>Microbotryomycetes</taxon>
        <taxon>Sporidiobolales</taxon>
        <taxon>Sporidiobolaceae</taxon>
        <taxon>Rhodotorula</taxon>
    </lineage>
</organism>
<evidence type="ECO:0000259" key="13">
    <source>
        <dbReference type="PROSITE" id="PS50929"/>
    </source>
</evidence>
<dbReference type="PANTHER" id="PTHR24223">
    <property type="entry name" value="ATP-BINDING CASSETTE SUB-FAMILY C"/>
    <property type="match status" value="1"/>
</dbReference>
<keyword evidence="6" id="KW-0547">Nucleotide-binding</keyword>
<feature type="transmembrane region" description="Helical" evidence="11">
    <location>
        <begin position="1596"/>
        <end position="1621"/>
    </location>
</feature>
<feature type="transmembrane region" description="Helical" evidence="11">
    <location>
        <begin position="401"/>
        <end position="425"/>
    </location>
</feature>
<proteinExistence type="predicted"/>
<evidence type="ECO:0000256" key="3">
    <source>
        <dbReference type="ARBA" id="ARBA00022597"/>
    </source>
</evidence>
<dbReference type="GO" id="GO:0016887">
    <property type="term" value="F:ATP hydrolysis activity"/>
    <property type="evidence" value="ECO:0007669"/>
    <property type="project" value="InterPro"/>
</dbReference>
<dbReference type="Gene3D" id="1.20.1560.10">
    <property type="entry name" value="ABC transporter type 1, transmembrane domain"/>
    <property type="match status" value="2"/>
</dbReference>
<feature type="transmembrane region" description="Helical" evidence="11">
    <location>
        <begin position="363"/>
        <end position="381"/>
    </location>
</feature>
<evidence type="ECO:0000256" key="5">
    <source>
        <dbReference type="ARBA" id="ARBA00022737"/>
    </source>
</evidence>
<feature type="transmembrane region" description="Helical" evidence="11">
    <location>
        <begin position="196"/>
        <end position="220"/>
    </location>
</feature>
<keyword evidence="5" id="KW-0677">Repeat</keyword>
<evidence type="ECO:0000256" key="4">
    <source>
        <dbReference type="ARBA" id="ARBA00022692"/>
    </source>
</evidence>
<evidence type="ECO:0000256" key="11">
    <source>
        <dbReference type="SAM" id="Phobius"/>
    </source>
</evidence>
<feature type="transmembrane region" description="Helical" evidence="11">
    <location>
        <begin position="147"/>
        <end position="167"/>
    </location>
</feature>
<feature type="compositionally biased region" description="Basic and acidic residues" evidence="10">
    <location>
        <begin position="815"/>
        <end position="825"/>
    </location>
</feature>
<feature type="compositionally biased region" description="Basic and acidic residues" evidence="10">
    <location>
        <begin position="1323"/>
        <end position="1333"/>
    </location>
</feature>
<feature type="transmembrane region" description="Helical" evidence="11">
    <location>
        <begin position="91"/>
        <end position="113"/>
    </location>
</feature>
<dbReference type="InterPro" id="IPR011527">
    <property type="entry name" value="ABC1_TM_dom"/>
</dbReference>
<dbReference type="InterPro" id="IPR003439">
    <property type="entry name" value="ABC_transporter-like_ATP-bd"/>
</dbReference>
<dbReference type="OrthoDB" id="6500128at2759"/>
<dbReference type="CDD" id="cd18596">
    <property type="entry name" value="ABC_6TM_VMR1_D1_like"/>
    <property type="match status" value="1"/>
</dbReference>
<dbReference type="PROSITE" id="PS50929">
    <property type="entry name" value="ABC_TM1F"/>
    <property type="match status" value="2"/>
</dbReference>
<feature type="transmembrane region" description="Helical" evidence="11">
    <location>
        <begin position="1367"/>
        <end position="1392"/>
    </location>
</feature>